<evidence type="ECO:0000259" key="3">
    <source>
        <dbReference type="Pfam" id="PF08338"/>
    </source>
</evidence>
<dbReference type="PANTHER" id="PTHR11092">
    <property type="entry name" value="SUGAR NUCLEOTIDE EPIMERASE RELATED"/>
    <property type="match status" value="1"/>
</dbReference>
<feature type="domain" description="DUF1731" evidence="3">
    <location>
        <begin position="253"/>
        <end position="299"/>
    </location>
</feature>
<dbReference type="SUPFAM" id="SSF51735">
    <property type="entry name" value="NAD(P)-binding Rossmann-fold domains"/>
    <property type="match status" value="1"/>
</dbReference>
<dbReference type="CDD" id="cd05242">
    <property type="entry name" value="SDR_a8"/>
    <property type="match status" value="1"/>
</dbReference>
<evidence type="ECO:0000256" key="1">
    <source>
        <dbReference type="ARBA" id="ARBA00009353"/>
    </source>
</evidence>
<evidence type="ECO:0000313" key="4">
    <source>
        <dbReference type="EMBL" id="MDY7232807.1"/>
    </source>
</evidence>
<dbReference type="InterPro" id="IPR036291">
    <property type="entry name" value="NAD(P)-bd_dom_sf"/>
</dbReference>
<dbReference type="InterPro" id="IPR001509">
    <property type="entry name" value="Epimerase_deHydtase"/>
</dbReference>
<evidence type="ECO:0000313" key="5">
    <source>
        <dbReference type="Proteomes" id="UP001291309"/>
    </source>
</evidence>
<feature type="domain" description="NAD-dependent epimerase/dehydratase" evidence="2">
    <location>
        <begin position="3"/>
        <end position="220"/>
    </location>
</feature>
<organism evidence="4 5">
    <name type="scientific">Hyalangium rubrum</name>
    <dbReference type="NCBI Taxonomy" id="3103134"/>
    <lineage>
        <taxon>Bacteria</taxon>
        <taxon>Pseudomonadati</taxon>
        <taxon>Myxococcota</taxon>
        <taxon>Myxococcia</taxon>
        <taxon>Myxococcales</taxon>
        <taxon>Cystobacterineae</taxon>
        <taxon>Archangiaceae</taxon>
        <taxon>Hyalangium</taxon>
    </lineage>
</organism>
<dbReference type="Pfam" id="PF08338">
    <property type="entry name" value="DUF1731"/>
    <property type="match status" value="1"/>
</dbReference>
<dbReference type="InterPro" id="IPR010099">
    <property type="entry name" value="SDR39U1"/>
</dbReference>
<dbReference type="EMBL" id="JAXIVS010000023">
    <property type="protein sequence ID" value="MDY7232807.1"/>
    <property type="molecule type" value="Genomic_DNA"/>
</dbReference>
<dbReference type="Gene3D" id="3.40.50.720">
    <property type="entry name" value="NAD(P)-binding Rossmann-like Domain"/>
    <property type="match status" value="1"/>
</dbReference>
<accession>A0ABU5HI28</accession>
<keyword evidence="5" id="KW-1185">Reference proteome</keyword>
<dbReference type="PANTHER" id="PTHR11092:SF0">
    <property type="entry name" value="EPIMERASE FAMILY PROTEIN SDR39U1"/>
    <property type="match status" value="1"/>
</dbReference>
<gene>
    <name evidence="4" type="ORF">SYV04_40850</name>
</gene>
<dbReference type="Pfam" id="PF01370">
    <property type="entry name" value="Epimerase"/>
    <property type="match status" value="1"/>
</dbReference>
<dbReference type="Proteomes" id="UP001291309">
    <property type="component" value="Unassembled WGS sequence"/>
</dbReference>
<proteinExistence type="inferred from homology"/>
<dbReference type="NCBIfam" id="TIGR01777">
    <property type="entry name" value="yfcH"/>
    <property type="match status" value="1"/>
</dbReference>
<protein>
    <submittedName>
        <fullName evidence="4">TIGR01777 family oxidoreductase</fullName>
    </submittedName>
</protein>
<comment type="similarity">
    <text evidence="1">Belongs to the NAD(P)-dependent epimerase/dehydratase family. SDR39U1 subfamily.</text>
</comment>
<name>A0ABU5HI28_9BACT</name>
<dbReference type="InterPro" id="IPR013549">
    <property type="entry name" value="DUF1731"/>
</dbReference>
<comment type="caution">
    <text evidence="4">The sequence shown here is derived from an EMBL/GenBank/DDBJ whole genome shotgun (WGS) entry which is preliminary data.</text>
</comment>
<sequence length="301" mass="31969">MKVAVTGGSGFVGTRLVQGLVDGGHTVHVLVRNVEHALSKLPPGVTGAVFRAGEPLGPEALAGAEAVVHLAGEPVNQRWTHEGKRRIHESRVQGTRALVEAMRAAGTVRRFVSVSAVGYYGGTRSAEPKTEESPPGEDFLASVCRDWEAEASRAREAGISTAVVRMGAVLHPEGGALHAMLPPFRMGAGGRVGSGKQYVSWIHREDALAGLRLLVENPALEGSFNLSSPEPVTNTEFAHALGTALGRPSVMHVPGFVLKAALGEMSMMVLEGQRVVPRRLLEAGFTFQFPRLEEALKNLLA</sequence>
<evidence type="ECO:0000259" key="2">
    <source>
        <dbReference type="Pfam" id="PF01370"/>
    </source>
</evidence>
<reference evidence="4 5" key="1">
    <citation type="submission" date="2023-12" db="EMBL/GenBank/DDBJ databases">
        <title>the genome sequence of Hyalangium sp. s54d21.</title>
        <authorList>
            <person name="Zhang X."/>
        </authorList>
    </citation>
    <scope>NUCLEOTIDE SEQUENCE [LARGE SCALE GENOMIC DNA]</scope>
    <source>
        <strain evidence="5">s54d21</strain>
    </source>
</reference>
<dbReference type="RefSeq" id="WP_321551520.1">
    <property type="nucleotide sequence ID" value="NZ_JAXIVS010000023.1"/>
</dbReference>